<dbReference type="PANTHER" id="PTHR30183">
    <property type="entry name" value="MOLYBDENUM TRANSPORT SYSTEM PERMEASE PROTEIN MODB"/>
    <property type="match status" value="1"/>
</dbReference>
<dbReference type="InterPro" id="IPR011867">
    <property type="entry name" value="ModB_ABC"/>
</dbReference>
<keyword evidence="15" id="KW-1185">Reference proteome</keyword>
<reference evidence="15" key="2">
    <citation type="submission" date="2019-01" db="EMBL/GenBank/DDBJ databases">
        <title>Genome sequence of Desulfonema ishimotonii strain Tokyo 01.</title>
        <authorList>
            <person name="Fukui M."/>
        </authorList>
    </citation>
    <scope>NUCLEOTIDE SEQUENCE [LARGE SCALE GENOMIC DNA]</scope>
    <source>
        <strain evidence="15">Tokyo 01</strain>
    </source>
</reference>
<keyword evidence="6 12" id="KW-0500">Molybdenum</keyword>
<dbReference type="PANTHER" id="PTHR30183:SF3">
    <property type="entry name" value="MOLYBDENUM TRANSPORT SYSTEM PERMEASE PROTEIN MODB"/>
    <property type="match status" value="1"/>
</dbReference>
<dbReference type="GO" id="GO:0005886">
    <property type="term" value="C:plasma membrane"/>
    <property type="evidence" value="ECO:0007669"/>
    <property type="project" value="UniProtKB-SubCell"/>
</dbReference>
<organism evidence="14 15">
    <name type="scientific">Desulfonema ishimotonii</name>
    <dbReference type="NCBI Taxonomy" id="45657"/>
    <lineage>
        <taxon>Bacteria</taxon>
        <taxon>Pseudomonadati</taxon>
        <taxon>Thermodesulfobacteriota</taxon>
        <taxon>Desulfobacteria</taxon>
        <taxon>Desulfobacterales</taxon>
        <taxon>Desulfococcaceae</taxon>
        <taxon>Desulfonema</taxon>
    </lineage>
</organism>
<evidence type="ECO:0000313" key="14">
    <source>
        <dbReference type="EMBL" id="GBC59443.1"/>
    </source>
</evidence>
<evidence type="ECO:0000256" key="6">
    <source>
        <dbReference type="ARBA" id="ARBA00022505"/>
    </source>
</evidence>
<dbReference type="Pfam" id="PF00528">
    <property type="entry name" value="BPD_transp_1"/>
    <property type="match status" value="1"/>
</dbReference>
<feature type="transmembrane region" description="Helical" evidence="11">
    <location>
        <begin position="93"/>
        <end position="111"/>
    </location>
</feature>
<dbReference type="InterPro" id="IPR035906">
    <property type="entry name" value="MetI-like_sf"/>
</dbReference>
<dbReference type="AlphaFoldDB" id="A0A401FR56"/>
<accession>A0A401FR56</accession>
<feature type="transmembrane region" description="Helical" evidence="11">
    <location>
        <begin position="52"/>
        <end position="73"/>
    </location>
</feature>
<evidence type="ECO:0000313" key="15">
    <source>
        <dbReference type="Proteomes" id="UP000288096"/>
    </source>
</evidence>
<keyword evidence="5 12" id="KW-1003">Cell membrane</keyword>
<feature type="transmembrane region" description="Helical" evidence="11">
    <location>
        <begin position="201"/>
        <end position="223"/>
    </location>
</feature>
<proteinExistence type="inferred from homology"/>
<evidence type="ECO:0000256" key="5">
    <source>
        <dbReference type="ARBA" id="ARBA00022475"/>
    </source>
</evidence>
<dbReference type="FunFam" id="1.10.3720.10:FF:000018">
    <property type="entry name" value="Molybdenum transport system permease"/>
    <property type="match status" value="1"/>
</dbReference>
<dbReference type="EMBL" id="BEXT01000001">
    <property type="protein sequence ID" value="GBC59443.1"/>
    <property type="molecule type" value="Genomic_DNA"/>
</dbReference>
<evidence type="ECO:0000259" key="13">
    <source>
        <dbReference type="PROSITE" id="PS50928"/>
    </source>
</evidence>
<dbReference type="CDD" id="cd06261">
    <property type="entry name" value="TM_PBP2"/>
    <property type="match status" value="1"/>
</dbReference>
<evidence type="ECO:0000256" key="3">
    <source>
        <dbReference type="ARBA" id="ARBA00007069"/>
    </source>
</evidence>
<comment type="caution">
    <text evidence="14">The sequence shown here is derived from an EMBL/GenBank/DDBJ whole genome shotgun (WGS) entry which is preliminary data.</text>
</comment>
<dbReference type="NCBIfam" id="NF006939">
    <property type="entry name" value="PRK09421.1"/>
    <property type="match status" value="1"/>
</dbReference>
<name>A0A401FR56_9BACT</name>
<dbReference type="NCBIfam" id="TIGR02141">
    <property type="entry name" value="modB_ABC"/>
    <property type="match status" value="1"/>
</dbReference>
<dbReference type="RefSeq" id="WP_208022496.1">
    <property type="nucleotide sequence ID" value="NZ_BEXT01000001.1"/>
</dbReference>
<dbReference type="GO" id="GO:0015098">
    <property type="term" value="F:molybdate ion transmembrane transporter activity"/>
    <property type="evidence" value="ECO:0007669"/>
    <property type="project" value="UniProtKB-UniRule"/>
</dbReference>
<comment type="function">
    <text evidence="1 12">Part of the binding-protein-dependent transport system for molybdenum; probably responsible for the translocation of the substrate across the membrane.</text>
</comment>
<keyword evidence="8 11" id="KW-0812">Transmembrane</keyword>
<evidence type="ECO:0000256" key="1">
    <source>
        <dbReference type="ARBA" id="ARBA00002949"/>
    </source>
</evidence>
<feature type="domain" description="ABC transmembrane type-1" evidence="13">
    <location>
        <begin position="14"/>
        <end position="222"/>
    </location>
</feature>
<dbReference type="InterPro" id="IPR000515">
    <property type="entry name" value="MetI-like"/>
</dbReference>
<comment type="similarity">
    <text evidence="3 12">Belongs to the binding-protein-dependent transport system permease family. CysTW subfamily.</text>
</comment>
<reference evidence="15" key="1">
    <citation type="submission" date="2017-11" db="EMBL/GenBank/DDBJ databases">
        <authorList>
            <person name="Watanabe M."/>
            <person name="Kojima H."/>
        </authorList>
    </citation>
    <scope>NUCLEOTIDE SEQUENCE [LARGE SCALE GENOMIC DNA]</scope>
    <source>
        <strain evidence="15">Tokyo 01</strain>
    </source>
</reference>
<evidence type="ECO:0000256" key="10">
    <source>
        <dbReference type="ARBA" id="ARBA00023136"/>
    </source>
</evidence>
<dbReference type="Proteomes" id="UP000288096">
    <property type="component" value="Unassembled WGS sequence"/>
</dbReference>
<dbReference type="Gene3D" id="1.10.3720.10">
    <property type="entry name" value="MetI-like"/>
    <property type="match status" value="1"/>
</dbReference>
<dbReference type="SUPFAM" id="SSF161098">
    <property type="entry name" value="MetI-like"/>
    <property type="match status" value="1"/>
</dbReference>
<keyword evidence="9 11" id="KW-1133">Transmembrane helix</keyword>
<evidence type="ECO:0000256" key="11">
    <source>
        <dbReference type="RuleBase" id="RU363032"/>
    </source>
</evidence>
<evidence type="ECO:0000256" key="2">
    <source>
        <dbReference type="ARBA" id="ARBA00004429"/>
    </source>
</evidence>
<evidence type="ECO:0000256" key="12">
    <source>
        <dbReference type="RuleBase" id="RU365097"/>
    </source>
</evidence>
<evidence type="ECO:0000256" key="8">
    <source>
        <dbReference type="ARBA" id="ARBA00022692"/>
    </source>
</evidence>
<comment type="subcellular location">
    <subcellularLocation>
        <location evidence="2">Cell inner membrane</location>
        <topology evidence="2">Multi-pass membrane protein</topology>
    </subcellularLocation>
    <subcellularLocation>
        <location evidence="11">Cell membrane</location>
        <topology evidence="11">Multi-pass membrane protein</topology>
    </subcellularLocation>
</comment>
<keyword evidence="7" id="KW-0997">Cell inner membrane</keyword>
<dbReference type="PROSITE" id="PS50928">
    <property type="entry name" value="ABC_TM1"/>
    <property type="match status" value="1"/>
</dbReference>
<keyword evidence="4 11" id="KW-0813">Transport</keyword>
<gene>
    <name evidence="14" type="ORF">DENIS_0382</name>
</gene>
<feature type="transmembrane region" description="Helical" evidence="11">
    <location>
        <begin position="20"/>
        <end position="40"/>
    </location>
</feature>
<evidence type="ECO:0000256" key="4">
    <source>
        <dbReference type="ARBA" id="ARBA00022448"/>
    </source>
</evidence>
<sequence>MDIFKLTPVELEALRLSLWISGWAVLGSLIPGILMAWVLARKQFPGKALVDGLVHLPLVLPPVVTGYTLLLLMGRRGMVGSWLYDITGLTFAFNWKGAALASAVMAFPLLVRAVRLSIEGVDQGLEQAARTLGAGPVDLFFTVTLPLILPGILTGVILAFARSLSEFGATITFVSNIPGETRTLPLALYTLTQVPDGEAGAMRLCVISVIVALIALMASEVLARRMDRRMKGET</sequence>
<protein>
    <recommendedName>
        <fullName evidence="12">Molybdenum transport system permease</fullName>
    </recommendedName>
</protein>
<evidence type="ECO:0000256" key="7">
    <source>
        <dbReference type="ARBA" id="ARBA00022519"/>
    </source>
</evidence>
<feature type="transmembrane region" description="Helical" evidence="11">
    <location>
        <begin position="139"/>
        <end position="161"/>
    </location>
</feature>
<keyword evidence="10 11" id="KW-0472">Membrane</keyword>
<evidence type="ECO:0000256" key="9">
    <source>
        <dbReference type="ARBA" id="ARBA00022989"/>
    </source>
</evidence>